<dbReference type="AlphaFoldDB" id="A0A132BVE2"/>
<protein>
    <recommendedName>
        <fullName evidence="5">HlyD family secretion protein</fullName>
    </recommendedName>
</protein>
<reference evidence="3 4" key="1">
    <citation type="submission" date="2015-12" db="EMBL/GenBank/DDBJ databases">
        <title>Genome sequence of the marine Rhodobacteraceae strain O3.65, Candidatus Tritonibacter horizontis.</title>
        <authorList>
            <person name="Poehlein A."/>
            <person name="Giebel H.A."/>
            <person name="Voget S."/>
            <person name="Brinkhoff T."/>
        </authorList>
    </citation>
    <scope>NUCLEOTIDE SEQUENCE [LARGE SCALE GENOMIC DNA]</scope>
    <source>
        <strain evidence="3 4">O3.65</strain>
    </source>
</reference>
<name>A0A132BVE2_9RHOB</name>
<dbReference type="RefSeq" id="WP_082705150.1">
    <property type="nucleotide sequence ID" value="NZ_LPUY01000077.1"/>
</dbReference>
<gene>
    <name evidence="3" type="ORF">TRIHO_29030</name>
</gene>
<accession>A0A132BVE2</accession>
<evidence type="ECO:0008006" key="5">
    <source>
        <dbReference type="Google" id="ProtNLM"/>
    </source>
</evidence>
<evidence type="ECO:0000256" key="2">
    <source>
        <dbReference type="SAM" id="Coils"/>
    </source>
</evidence>
<feature type="coiled-coil region" evidence="2">
    <location>
        <begin position="139"/>
        <end position="197"/>
    </location>
</feature>
<dbReference type="PANTHER" id="PTHR30386:SF19">
    <property type="entry name" value="MULTIDRUG EXPORT PROTEIN EMRA-RELATED"/>
    <property type="match status" value="1"/>
</dbReference>
<dbReference type="PANTHER" id="PTHR30386">
    <property type="entry name" value="MEMBRANE FUSION SUBUNIT OF EMRAB-TOLC MULTIDRUG EFFLUX PUMP"/>
    <property type="match status" value="1"/>
</dbReference>
<dbReference type="PATRIC" id="fig|1768241.3.peg.3039"/>
<comment type="subcellular location">
    <subcellularLocation>
        <location evidence="1">Cell envelope</location>
    </subcellularLocation>
</comment>
<dbReference type="InterPro" id="IPR050739">
    <property type="entry name" value="MFP"/>
</dbReference>
<dbReference type="GO" id="GO:0030313">
    <property type="term" value="C:cell envelope"/>
    <property type="evidence" value="ECO:0007669"/>
    <property type="project" value="UniProtKB-SubCell"/>
</dbReference>
<keyword evidence="4" id="KW-1185">Reference proteome</keyword>
<feature type="coiled-coil region" evidence="2">
    <location>
        <begin position="75"/>
        <end position="102"/>
    </location>
</feature>
<keyword evidence="2" id="KW-0175">Coiled coil</keyword>
<sequence length="432" mass="46626">MKTKQTMRIVAGLACLFGAVMIIAPHLTNYVSRAAVVNAPILSVKSPFDGSLLSDALTPATPVLPSTAIVKLRASRTSRTELARLEARMNTLTREEETLARQIATLSALDAQLLDRVEEMKKHAELMLRAQLGGLNGERAAAQERQSRLERDGERLERLAANGSAPHTQATRATSLAAEAQGEVIRLTAAVQETRREIASIANGILPGLGTEDGSYAQQRRDEIAIRLADLHSRKDRMSAQHAGLAEEAEALREEVDRLDLFAPVLPTGTVVWSATPAKGSVVAAGDEVLQLLDCSRRFVEVFMHESAFEAISPGDTARVRLHGSNESFYATVEALRGAGSQRAIGQLAAEPESVSEGSLSVLLRLAPADVAKKGVAESFCDVGRTAEVHFDRGLGNAMTFTQLWLKELFRDLWPSVATHSPQKANFSAHAD</sequence>
<evidence type="ECO:0000313" key="4">
    <source>
        <dbReference type="Proteomes" id="UP000068382"/>
    </source>
</evidence>
<dbReference type="EMBL" id="LPUY01000077">
    <property type="protein sequence ID" value="KUP92264.1"/>
    <property type="molecule type" value="Genomic_DNA"/>
</dbReference>
<evidence type="ECO:0000256" key="1">
    <source>
        <dbReference type="ARBA" id="ARBA00004196"/>
    </source>
</evidence>
<evidence type="ECO:0000313" key="3">
    <source>
        <dbReference type="EMBL" id="KUP92264.1"/>
    </source>
</evidence>
<dbReference type="Proteomes" id="UP000068382">
    <property type="component" value="Unassembled WGS sequence"/>
</dbReference>
<dbReference type="OrthoDB" id="7477732at2"/>
<organism evidence="3 4">
    <name type="scientific">Tritonibacter horizontis</name>
    <dbReference type="NCBI Taxonomy" id="1768241"/>
    <lineage>
        <taxon>Bacteria</taxon>
        <taxon>Pseudomonadati</taxon>
        <taxon>Pseudomonadota</taxon>
        <taxon>Alphaproteobacteria</taxon>
        <taxon>Rhodobacterales</taxon>
        <taxon>Paracoccaceae</taxon>
        <taxon>Tritonibacter</taxon>
    </lineage>
</organism>
<proteinExistence type="predicted"/>
<comment type="caution">
    <text evidence="3">The sequence shown here is derived from an EMBL/GenBank/DDBJ whole genome shotgun (WGS) entry which is preliminary data.</text>
</comment>